<feature type="region of interest" description="Disordered" evidence="1">
    <location>
        <begin position="1"/>
        <end position="35"/>
    </location>
</feature>
<evidence type="ECO:0000256" key="1">
    <source>
        <dbReference type="SAM" id="MobiDB-lite"/>
    </source>
</evidence>
<feature type="compositionally biased region" description="Polar residues" evidence="1">
    <location>
        <begin position="7"/>
        <end position="19"/>
    </location>
</feature>
<protein>
    <submittedName>
        <fullName evidence="2">Uncharacterized protein</fullName>
    </submittedName>
</protein>
<name>A0ABN3C680_9ACTN</name>
<proteinExistence type="predicted"/>
<accession>A0ABN3C680</accession>
<evidence type="ECO:0000313" key="2">
    <source>
        <dbReference type="EMBL" id="GAA2204512.1"/>
    </source>
</evidence>
<sequence length="146" mass="16067">MARLLVPTTTMQPQGWHTRSLTRESPPVGRAEVSGGRPVRAALAATTWPSAFTTWRRPTFSCGGMEPVKRVRSMIVVMRRLALSACSTRSARARTGYIIEIAVTPPMMRIPNATTVAIVTLALMERPCTIRPTVPRRVQTAGQIRV</sequence>
<dbReference type="Proteomes" id="UP001499843">
    <property type="component" value="Unassembled WGS sequence"/>
</dbReference>
<organism evidence="2 3">
    <name type="scientific">Nonomuraea monospora</name>
    <dbReference type="NCBI Taxonomy" id="568818"/>
    <lineage>
        <taxon>Bacteria</taxon>
        <taxon>Bacillati</taxon>
        <taxon>Actinomycetota</taxon>
        <taxon>Actinomycetes</taxon>
        <taxon>Streptosporangiales</taxon>
        <taxon>Streptosporangiaceae</taxon>
        <taxon>Nonomuraea</taxon>
    </lineage>
</organism>
<dbReference type="EMBL" id="BAAAQX010000001">
    <property type="protein sequence ID" value="GAA2204512.1"/>
    <property type="molecule type" value="Genomic_DNA"/>
</dbReference>
<evidence type="ECO:0000313" key="3">
    <source>
        <dbReference type="Proteomes" id="UP001499843"/>
    </source>
</evidence>
<reference evidence="2 3" key="1">
    <citation type="journal article" date="2019" name="Int. J. Syst. Evol. Microbiol.">
        <title>The Global Catalogue of Microorganisms (GCM) 10K type strain sequencing project: providing services to taxonomists for standard genome sequencing and annotation.</title>
        <authorList>
            <consortium name="The Broad Institute Genomics Platform"/>
            <consortium name="The Broad Institute Genome Sequencing Center for Infectious Disease"/>
            <person name="Wu L."/>
            <person name="Ma J."/>
        </authorList>
    </citation>
    <scope>NUCLEOTIDE SEQUENCE [LARGE SCALE GENOMIC DNA]</scope>
    <source>
        <strain evidence="2 3">JCM 16114</strain>
    </source>
</reference>
<keyword evidence="3" id="KW-1185">Reference proteome</keyword>
<comment type="caution">
    <text evidence="2">The sequence shown here is derived from an EMBL/GenBank/DDBJ whole genome shotgun (WGS) entry which is preliminary data.</text>
</comment>
<gene>
    <name evidence="2" type="ORF">GCM10009850_004010</name>
</gene>